<proteinExistence type="predicted"/>
<organism evidence="1 2">
    <name type="scientific">Cupriavidus pampae</name>
    <dbReference type="NCBI Taxonomy" id="659251"/>
    <lineage>
        <taxon>Bacteria</taxon>
        <taxon>Pseudomonadati</taxon>
        <taxon>Pseudomonadota</taxon>
        <taxon>Betaproteobacteria</taxon>
        <taxon>Burkholderiales</taxon>
        <taxon>Burkholderiaceae</taxon>
        <taxon>Cupriavidus</taxon>
    </lineage>
</organism>
<gene>
    <name evidence="1" type="ORF">LMG32289_00086</name>
</gene>
<comment type="caution">
    <text evidence="1">The sequence shown here is derived from an EMBL/GenBank/DDBJ whole genome shotgun (WGS) entry which is preliminary data.</text>
</comment>
<sequence>MKEYEGYKVLYEVIAMPKGKWAIMIEVIHRDSGATIAQRHNPFPVHAFDTKLEALDQVNRHIETLIVEHDARQQRMA</sequence>
<dbReference type="EMBL" id="CAJZAG010000001">
    <property type="protein sequence ID" value="CAG9163582.1"/>
    <property type="molecule type" value="Genomic_DNA"/>
</dbReference>
<accession>A0ABN7XVC2</accession>
<evidence type="ECO:0000313" key="1">
    <source>
        <dbReference type="EMBL" id="CAG9163582.1"/>
    </source>
</evidence>
<evidence type="ECO:0000313" key="2">
    <source>
        <dbReference type="Proteomes" id="UP000706525"/>
    </source>
</evidence>
<name>A0ABN7XVC2_9BURK</name>
<protein>
    <submittedName>
        <fullName evidence="1">Uncharacterized protein</fullName>
    </submittedName>
</protein>
<dbReference type="Proteomes" id="UP000706525">
    <property type="component" value="Unassembled WGS sequence"/>
</dbReference>
<keyword evidence="2" id="KW-1185">Reference proteome</keyword>
<reference evidence="1 2" key="1">
    <citation type="submission" date="2021-08" db="EMBL/GenBank/DDBJ databases">
        <authorList>
            <person name="Peeters C."/>
        </authorList>
    </citation>
    <scope>NUCLEOTIDE SEQUENCE [LARGE SCALE GENOMIC DNA]</scope>
    <source>
        <strain evidence="1 2">LMG 32289</strain>
    </source>
</reference>
<dbReference type="RefSeq" id="WP_223980463.1">
    <property type="nucleotide sequence ID" value="NZ_CAJZAG010000001.1"/>
</dbReference>